<dbReference type="GeneID" id="28830792"/>
<dbReference type="InterPro" id="IPR049326">
    <property type="entry name" value="Rhodopsin_dom_fungi"/>
</dbReference>
<dbReference type="GO" id="GO:0016020">
    <property type="term" value="C:membrane"/>
    <property type="evidence" value="ECO:0007669"/>
    <property type="project" value="UniProtKB-SubCell"/>
</dbReference>
<keyword evidence="3 6" id="KW-1133">Transmembrane helix</keyword>
<evidence type="ECO:0000256" key="2">
    <source>
        <dbReference type="ARBA" id="ARBA00022692"/>
    </source>
</evidence>
<evidence type="ECO:0000256" key="1">
    <source>
        <dbReference type="ARBA" id="ARBA00004141"/>
    </source>
</evidence>
<evidence type="ECO:0000256" key="4">
    <source>
        <dbReference type="ARBA" id="ARBA00023136"/>
    </source>
</evidence>
<gene>
    <name evidence="8" type="ORF">LY89DRAFT_745434</name>
</gene>
<evidence type="ECO:0000256" key="3">
    <source>
        <dbReference type="ARBA" id="ARBA00022989"/>
    </source>
</evidence>
<dbReference type="PANTHER" id="PTHR33048:SF158">
    <property type="entry name" value="MEMBRANE PROTEIN PTH11-LIKE, PUTATIVE-RELATED"/>
    <property type="match status" value="1"/>
</dbReference>
<keyword evidence="4 6" id="KW-0472">Membrane</keyword>
<evidence type="ECO:0000256" key="5">
    <source>
        <dbReference type="ARBA" id="ARBA00038359"/>
    </source>
</evidence>
<feature type="transmembrane region" description="Helical" evidence="6">
    <location>
        <begin position="200"/>
        <end position="218"/>
    </location>
</feature>
<dbReference type="OrthoDB" id="444631at2759"/>
<organism evidence="8 9">
    <name type="scientific">Mollisia scopiformis</name>
    <name type="common">Conifer needle endophyte fungus</name>
    <name type="synonym">Phialocephala scopiformis</name>
    <dbReference type="NCBI Taxonomy" id="149040"/>
    <lineage>
        <taxon>Eukaryota</taxon>
        <taxon>Fungi</taxon>
        <taxon>Dikarya</taxon>
        <taxon>Ascomycota</taxon>
        <taxon>Pezizomycotina</taxon>
        <taxon>Leotiomycetes</taxon>
        <taxon>Helotiales</taxon>
        <taxon>Mollisiaceae</taxon>
        <taxon>Mollisia</taxon>
    </lineage>
</organism>
<feature type="transmembrane region" description="Helical" evidence="6">
    <location>
        <begin position="111"/>
        <end position="135"/>
    </location>
</feature>
<dbReference type="STRING" id="149040.A0A194XWV4"/>
<keyword evidence="2 6" id="KW-0812">Transmembrane</keyword>
<dbReference type="Proteomes" id="UP000070700">
    <property type="component" value="Unassembled WGS sequence"/>
</dbReference>
<dbReference type="EMBL" id="KQ947404">
    <property type="protein sequence ID" value="KUJ24524.1"/>
    <property type="molecule type" value="Genomic_DNA"/>
</dbReference>
<feature type="domain" description="Rhodopsin" evidence="7">
    <location>
        <begin position="51"/>
        <end position="242"/>
    </location>
</feature>
<comment type="subcellular location">
    <subcellularLocation>
        <location evidence="1">Membrane</location>
        <topology evidence="1">Multi-pass membrane protein</topology>
    </subcellularLocation>
</comment>
<dbReference type="KEGG" id="psco:LY89DRAFT_745434"/>
<feature type="transmembrane region" description="Helical" evidence="6">
    <location>
        <begin position="147"/>
        <end position="170"/>
    </location>
</feature>
<name>A0A194XWV4_MOLSC</name>
<protein>
    <recommendedName>
        <fullName evidence="7">Rhodopsin domain-containing protein</fullName>
    </recommendedName>
</protein>
<dbReference type="InterPro" id="IPR052337">
    <property type="entry name" value="SAT4-like"/>
</dbReference>
<feature type="transmembrane region" description="Helical" evidence="6">
    <location>
        <begin position="230"/>
        <end position="250"/>
    </location>
</feature>
<sequence length="358" mass="39821">MNESTIDFWNIPAGRPPPGVVPNFVDPQTIRPVLTIGIYVLLPLMLSFVVARIYTRAFVTRMFGVDDCDTILHGRIKTDIQYECIVLNLKPISPLGRHLWDIPVAAITNQYLIAMSLVASPAALMFVKISILVFNYRIFQAELWARYAMWVGITVVTAFYLTNIIVVLAVCTPGHGETWLSKAEYGSCAPTEIKLAHAQGIFGFISDLYIVAIPLWIVSHLRLPTKRKAGVMVVFLTGFLLCEVCFGLIASCMPAITVSLKTLVTNIVSSWHSAKKYSNTLLSRPDNSGAEQLKDWSPEVPNAKMSGLRTFIRRVQRTNGQSVAVSELATLGTMNTEVEQDYHQQLRKMQGVDVERGS</sequence>
<proteinExistence type="inferred from homology"/>
<keyword evidence="9" id="KW-1185">Reference proteome</keyword>
<accession>A0A194XWV4</accession>
<dbReference type="InParanoid" id="A0A194XWV4"/>
<comment type="similarity">
    <text evidence="5">Belongs to the SAT4 family.</text>
</comment>
<reference evidence="8 9" key="1">
    <citation type="submission" date="2015-10" db="EMBL/GenBank/DDBJ databases">
        <title>Full genome of DAOMC 229536 Phialocephala scopiformis, a fungal endophyte of spruce producing the potent anti-insectan compound rugulosin.</title>
        <authorList>
            <consortium name="DOE Joint Genome Institute"/>
            <person name="Walker A.K."/>
            <person name="Frasz S.L."/>
            <person name="Seifert K.A."/>
            <person name="Miller J.D."/>
            <person name="Mondo S.J."/>
            <person name="Labutti K."/>
            <person name="Lipzen A."/>
            <person name="Dockter R."/>
            <person name="Kennedy M."/>
            <person name="Grigoriev I.V."/>
            <person name="Spatafora J.W."/>
        </authorList>
    </citation>
    <scope>NUCLEOTIDE SEQUENCE [LARGE SCALE GENOMIC DNA]</scope>
    <source>
        <strain evidence="8 9">CBS 120377</strain>
    </source>
</reference>
<dbReference type="RefSeq" id="XP_018078879.1">
    <property type="nucleotide sequence ID" value="XM_018221066.1"/>
</dbReference>
<evidence type="ECO:0000313" key="8">
    <source>
        <dbReference type="EMBL" id="KUJ24524.1"/>
    </source>
</evidence>
<dbReference type="Pfam" id="PF20684">
    <property type="entry name" value="Fung_rhodopsin"/>
    <property type="match status" value="1"/>
</dbReference>
<dbReference type="AlphaFoldDB" id="A0A194XWV4"/>
<evidence type="ECO:0000256" key="6">
    <source>
        <dbReference type="SAM" id="Phobius"/>
    </source>
</evidence>
<feature type="transmembrane region" description="Helical" evidence="6">
    <location>
        <begin position="33"/>
        <end position="54"/>
    </location>
</feature>
<evidence type="ECO:0000259" key="7">
    <source>
        <dbReference type="Pfam" id="PF20684"/>
    </source>
</evidence>
<evidence type="ECO:0000313" key="9">
    <source>
        <dbReference type="Proteomes" id="UP000070700"/>
    </source>
</evidence>
<dbReference type="PANTHER" id="PTHR33048">
    <property type="entry name" value="PTH11-LIKE INTEGRAL MEMBRANE PROTEIN (AFU_ORTHOLOGUE AFUA_5G11245)"/>
    <property type="match status" value="1"/>
</dbReference>